<dbReference type="Pfam" id="PF03466">
    <property type="entry name" value="LysR_substrate"/>
    <property type="match status" value="1"/>
</dbReference>
<dbReference type="InterPro" id="IPR000847">
    <property type="entry name" value="LysR_HTH_N"/>
</dbReference>
<organism evidence="6 7">
    <name type="scientific">Geobacter sulfurreducens (strain ATCC 51573 / DSM 12127 / PCA)</name>
    <dbReference type="NCBI Taxonomy" id="243231"/>
    <lineage>
        <taxon>Bacteria</taxon>
        <taxon>Pseudomonadati</taxon>
        <taxon>Thermodesulfobacteriota</taxon>
        <taxon>Desulfuromonadia</taxon>
        <taxon>Geobacterales</taxon>
        <taxon>Geobacteraceae</taxon>
        <taxon>Geobacter</taxon>
    </lineage>
</organism>
<dbReference type="KEGG" id="gsu:GSU2202"/>
<dbReference type="PANTHER" id="PTHR30126">
    <property type="entry name" value="HTH-TYPE TRANSCRIPTIONAL REGULATOR"/>
    <property type="match status" value="1"/>
</dbReference>
<dbReference type="Pfam" id="PF00126">
    <property type="entry name" value="HTH_1"/>
    <property type="match status" value="1"/>
</dbReference>
<protein>
    <submittedName>
        <fullName evidence="6">Helix-turn-helix transcriptional regulator, LysR family</fullName>
    </submittedName>
</protein>
<dbReference type="OrthoDB" id="3252676at2"/>
<dbReference type="HOGENOM" id="CLU_039613_6_1_7"/>
<proteinExistence type="inferred from homology"/>
<dbReference type="eggNOG" id="COG0583">
    <property type="taxonomic scope" value="Bacteria"/>
</dbReference>
<dbReference type="SMR" id="Q74AZ7"/>
<dbReference type="GO" id="GO:0000976">
    <property type="term" value="F:transcription cis-regulatory region binding"/>
    <property type="evidence" value="ECO:0000318"/>
    <property type="project" value="GO_Central"/>
</dbReference>
<keyword evidence="7" id="KW-1185">Reference proteome</keyword>
<keyword evidence="3" id="KW-0238">DNA-binding</keyword>
<evidence type="ECO:0000313" key="7">
    <source>
        <dbReference type="Proteomes" id="UP000000577"/>
    </source>
</evidence>
<dbReference type="NCBIfam" id="NF041036">
    <property type="entry name" value="decaheme_TF"/>
    <property type="match status" value="1"/>
</dbReference>
<dbReference type="EnsemblBacteria" id="AAR35578">
    <property type="protein sequence ID" value="AAR35578"/>
    <property type="gene ID" value="GSU2202"/>
</dbReference>
<dbReference type="InterPro" id="IPR036390">
    <property type="entry name" value="WH_DNA-bd_sf"/>
</dbReference>
<comment type="similarity">
    <text evidence="1">Belongs to the LysR transcriptional regulatory family.</text>
</comment>
<dbReference type="Gene3D" id="3.40.190.290">
    <property type="match status" value="1"/>
</dbReference>
<dbReference type="CDD" id="cd05466">
    <property type="entry name" value="PBP2_LTTR_substrate"/>
    <property type="match status" value="1"/>
</dbReference>
<accession>Q74AZ7</accession>
<dbReference type="InterPro" id="IPR036388">
    <property type="entry name" value="WH-like_DNA-bd_sf"/>
</dbReference>
<evidence type="ECO:0000256" key="4">
    <source>
        <dbReference type="ARBA" id="ARBA00023163"/>
    </source>
</evidence>
<dbReference type="Gene3D" id="1.10.10.10">
    <property type="entry name" value="Winged helix-like DNA-binding domain superfamily/Winged helix DNA-binding domain"/>
    <property type="match status" value="1"/>
</dbReference>
<dbReference type="EMBL" id="AE017180">
    <property type="protein sequence ID" value="AAR35578.1"/>
    <property type="molecule type" value="Genomic_DNA"/>
</dbReference>
<reference evidence="6 7" key="1">
    <citation type="journal article" date="2003" name="Science">
        <title>Genome of Geobacter sulfurreducens: metal reduction in subsurface environments.</title>
        <authorList>
            <person name="Methe B.A."/>
            <person name="Nelson K.E."/>
            <person name="Eisen J.A."/>
            <person name="Paulsen I.T."/>
            <person name="Nelson W."/>
            <person name="Heidelberg J.F."/>
            <person name="Wu D."/>
            <person name="Wu M."/>
            <person name="Ward N."/>
            <person name="Beanan M.J."/>
            <person name="Dodson R.J."/>
            <person name="Madupu R."/>
            <person name="Brinkac L.M."/>
            <person name="Daugherty S.C."/>
            <person name="DeBoy R.T."/>
            <person name="Durkin A.S."/>
            <person name="Gwinn M."/>
            <person name="Kolonay J.F."/>
            <person name="Sullivan S.A."/>
            <person name="Haft D.H."/>
            <person name="Selengut J."/>
            <person name="Davidsen T.M."/>
            <person name="Zafar N."/>
            <person name="White O."/>
            <person name="Tran B."/>
            <person name="Romero C."/>
            <person name="Forberger H.A."/>
            <person name="Weidman J."/>
            <person name="Khouri H."/>
            <person name="Feldblyum T.V."/>
            <person name="Utterback T.R."/>
            <person name="Van Aken S.E."/>
            <person name="Lovley D.R."/>
            <person name="Fraser C.M."/>
        </authorList>
    </citation>
    <scope>NUCLEOTIDE SEQUENCE [LARGE SCALE GENOMIC DNA]</scope>
    <source>
        <strain evidence="7">ATCC 51573 / DSM 12127 / PCA</strain>
    </source>
</reference>
<dbReference type="SUPFAM" id="SSF53850">
    <property type="entry name" value="Periplasmic binding protein-like II"/>
    <property type="match status" value="1"/>
</dbReference>
<dbReference type="InterPro" id="IPR005119">
    <property type="entry name" value="LysR_subst-bd"/>
</dbReference>
<dbReference type="FunFam" id="1.10.10.10:FF:000001">
    <property type="entry name" value="LysR family transcriptional regulator"/>
    <property type="match status" value="1"/>
</dbReference>
<keyword evidence="4" id="KW-0804">Transcription</keyword>
<evidence type="ECO:0000313" key="6">
    <source>
        <dbReference type="EMBL" id="AAR35578.1"/>
    </source>
</evidence>
<reference evidence="6 7" key="2">
    <citation type="journal article" date="2012" name="BMC Genomics">
        <title>Comparative genomic analysis of Geobacter sulfurreducens KN400, a strain with enhanced capacity for extracellular electron transfer and electricity production.</title>
        <authorList>
            <person name="Butler J.E."/>
            <person name="Young N.D."/>
            <person name="Aklujkar M."/>
            <person name="Lovley D.R."/>
        </authorList>
    </citation>
    <scope>NUCLEOTIDE SEQUENCE [LARGE SCALE GENOMIC DNA]</scope>
    <source>
        <strain evidence="7">ATCC 51573 / DSM 12127 / PCA</strain>
    </source>
</reference>
<sequence>METLYLKTLIVTAEKGSFSKAAAELCITQSAVSQRVKFLEERYGCELLDRSGPVMMLTAAGEAVVRKAQAILDIEKTLQDELKKFTGRQRLSICCTPSFGIAHMPKVLNRFMLRNADIVDLKFMFYSPEQAVKGLAEREFDIGIIEHCEDLDLADFHTATLPRDELVFVSAPSLGIPTPLVTIERLFEERLITRKDGCSSKKLLRLNLASIGKDLEGFRSTVVYDDLHLTVDTVLDGGGVAFVSSCLVNKYLENGQLKQHRVEGFCHSRQRTVALSRSKVQDRLVSDFLACLDTVFTDQCHRSSCPT</sequence>
<evidence type="ECO:0000259" key="5">
    <source>
        <dbReference type="PROSITE" id="PS50931"/>
    </source>
</evidence>
<dbReference type="InParanoid" id="Q74AZ7"/>
<dbReference type="PANTHER" id="PTHR30126:SF91">
    <property type="entry name" value="LYSR FAMILY TRANSCRIPTIONAL REGULATOR"/>
    <property type="match status" value="1"/>
</dbReference>
<dbReference type="AlphaFoldDB" id="Q74AZ7"/>
<dbReference type="GO" id="GO:0006355">
    <property type="term" value="P:regulation of DNA-templated transcription"/>
    <property type="evidence" value="ECO:0000318"/>
    <property type="project" value="GO_Central"/>
</dbReference>
<dbReference type="PROSITE" id="PS50931">
    <property type="entry name" value="HTH_LYSR"/>
    <property type="match status" value="1"/>
</dbReference>
<feature type="domain" description="HTH lysR-type" evidence="5">
    <location>
        <begin position="1"/>
        <end position="58"/>
    </location>
</feature>
<name>Q74AZ7_GEOSL</name>
<dbReference type="PRINTS" id="PR00039">
    <property type="entry name" value="HTHLYSR"/>
</dbReference>
<gene>
    <name evidence="6" type="ordered locus">GSU2202</name>
</gene>
<evidence type="ECO:0000256" key="3">
    <source>
        <dbReference type="ARBA" id="ARBA00023125"/>
    </source>
</evidence>
<dbReference type="DNASU" id="2687010"/>
<dbReference type="STRING" id="243231.GSU2202"/>
<dbReference type="RefSeq" id="WP_010942842.1">
    <property type="nucleotide sequence ID" value="NC_002939.5"/>
</dbReference>
<dbReference type="GO" id="GO:0003700">
    <property type="term" value="F:DNA-binding transcription factor activity"/>
    <property type="evidence" value="ECO:0007669"/>
    <property type="project" value="InterPro"/>
</dbReference>
<dbReference type="Proteomes" id="UP000000577">
    <property type="component" value="Chromosome"/>
</dbReference>
<evidence type="ECO:0000256" key="1">
    <source>
        <dbReference type="ARBA" id="ARBA00009437"/>
    </source>
</evidence>
<evidence type="ECO:0000256" key="2">
    <source>
        <dbReference type="ARBA" id="ARBA00023015"/>
    </source>
</evidence>
<dbReference type="PATRIC" id="fig|243231.5.peg.2234"/>
<keyword evidence="2" id="KW-0805">Transcription regulation</keyword>
<dbReference type="SUPFAM" id="SSF46785">
    <property type="entry name" value="Winged helix' DNA-binding domain"/>
    <property type="match status" value="1"/>
</dbReference>